<dbReference type="PROSITE" id="PS01081">
    <property type="entry name" value="HTH_TETR_1"/>
    <property type="match status" value="1"/>
</dbReference>
<sequence length="215" mass="23058">MTVSPPLGLRDKKRAETRANLERAAVELVARDGLAAATVDAISEAADVSSRTFFNYFDSKEDAILGLRDAVLTEEVVALHIARYDGADLVESIMKLVFGVIGPTIANSDLHAMRMEIVQAHPELLGRHIAQFTRMAGQMTAAIQTLVRADKTFASDVESAADADLAASAELLLALCSGAARVVIKEWVAAGSTADPEQIETRAISLVREVTKKIQ</sequence>
<dbReference type="Pfam" id="PF00440">
    <property type="entry name" value="TetR_N"/>
    <property type="match status" value="1"/>
</dbReference>
<dbReference type="PANTHER" id="PTHR30055:SF234">
    <property type="entry name" value="HTH-TYPE TRANSCRIPTIONAL REGULATOR BETI"/>
    <property type="match status" value="1"/>
</dbReference>
<dbReference type="Proteomes" id="UP000306192">
    <property type="component" value="Unassembled WGS sequence"/>
</dbReference>
<accession>A0A4T2BUJ7</accession>
<protein>
    <submittedName>
        <fullName evidence="6">TetR family transcriptional regulator</fullName>
    </submittedName>
</protein>
<dbReference type="RefSeq" id="WP_136642434.1">
    <property type="nucleotide sequence ID" value="NZ_QYRT01000021.1"/>
</dbReference>
<dbReference type="PANTHER" id="PTHR30055">
    <property type="entry name" value="HTH-TYPE TRANSCRIPTIONAL REGULATOR RUTR"/>
    <property type="match status" value="1"/>
</dbReference>
<feature type="DNA-binding region" description="H-T-H motif" evidence="4">
    <location>
        <begin position="38"/>
        <end position="57"/>
    </location>
</feature>
<keyword evidence="7" id="KW-1185">Reference proteome</keyword>
<evidence type="ECO:0000256" key="3">
    <source>
        <dbReference type="ARBA" id="ARBA00023163"/>
    </source>
</evidence>
<feature type="domain" description="HTH tetR-type" evidence="5">
    <location>
        <begin position="15"/>
        <end position="75"/>
    </location>
</feature>
<evidence type="ECO:0000256" key="1">
    <source>
        <dbReference type="ARBA" id="ARBA00023015"/>
    </source>
</evidence>
<dbReference type="SUPFAM" id="SSF46689">
    <property type="entry name" value="Homeodomain-like"/>
    <property type="match status" value="1"/>
</dbReference>
<dbReference type="GO" id="GO:0000976">
    <property type="term" value="F:transcription cis-regulatory region binding"/>
    <property type="evidence" value="ECO:0007669"/>
    <property type="project" value="TreeGrafter"/>
</dbReference>
<dbReference type="InterPro" id="IPR050109">
    <property type="entry name" value="HTH-type_TetR-like_transc_reg"/>
</dbReference>
<gene>
    <name evidence="6" type="ORF">D4765_11460</name>
</gene>
<keyword evidence="2 4" id="KW-0238">DNA-binding</keyword>
<evidence type="ECO:0000259" key="5">
    <source>
        <dbReference type="PROSITE" id="PS50977"/>
    </source>
</evidence>
<evidence type="ECO:0000313" key="7">
    <source>
        <dbReference type="Proteomes" id="UP000306192"/>
    </source>
</evidence>
<dbReference type="Gene3D" id="1.10.10.60">
    <property type="entry name" value="Homeodomain-like"/>
    <property type="match status" value="1"/>
</dbReference>
<dbReference type="PROSITE" id="PS50977">
    <property type="entry name" value="HTH_TETR_2"/>
    <property type="match status" value="1"/>
</dbReference>
<dbReference type="Gene3D" id="1.10.357.10">
    <property type="entry name" value="Tetracycline Repressor, domain 2"/>
    <property type="match status" value="1"/>
</dbReference>
<evidence type="ECO:0000256" key="2">
    <source>
        <dbReference type="ARBA" id="ARBA00023125"/>
    </source>
</evidence>
<evidence type="ECO:0000313" key="6">
    <source>
        <dbReference type="EMBL" id="TIH35147.1"/>
    </source>
</evidence>
<proteinExistence type="predicted"/>
<dbReference type="OrthoDB" id="8688418at2"/>
<organism evidence="6 7">
    <name type="scientific">Subtercola vilae</name>
    <dbReference type="NCBI Taxonomy" id="2056433"/>
    <lineage>
        <taxon>Bacteria</taxon>
        <taxon>Bacillati</taxon>
        <taxon>Actinomycetota</taxon>
        <taxon>Actinomycetes</taxon>
        <taxon>Micrococcales</taxon>
        <taxon>Microbacteriaceae</taxon>
        <taxon>Subtercola</taxon>
    </lineage>
</organism>
<keyword evidence="1" id="KW-0805">Transcription regulation</keyword>
<dbReference type="AlphaFoldDB" id="A0A4T2BUJ7"/>
<name>A0A4T2BUJ7_9MICO</name>
<dbReference type="InterPro" id="IPR023772">
    <property type="entry name" value="DNA-bd_HTH_TetR-type_CS"/>
</dbReference>
<dbReference type="InterPro" id="IPR001647">
    <property type="entry name" value="HTH_TetR"/>
</dbReference>
<dbReference type="EMBL" id="QYRT01000021">
    <property type="protein sequence ID" value="TIH35147.1"/>
    <property type="molecule type" value="Genomic_DNA"/>
</dbReference>
<keyword evidence="3" id="KW-0804">Transcription</keyword>
<dbReference type="GO" id="GO:0003700">
    <property type="term" value="F:DNA-binding transcription factor activity"/>
    <property type="evidence" value="ECO:0007669"/>
    <property type="project" value="TreeGrafter"/>
</dbReference>
<reference evidence="6 7" key="1">
    <citation type="journal article" date="2019" name="Microorganisms">
        <title>Systematic Affiliation and Genome Analysis of Subtercola vilae DB165(T) with Particular Emphasis on Cold Adaptation of an Isolate from a High-Altitude Cold Volcano Lake.</title>
        <authorList>
            <person name="Villalobos A.S."/>
            <person name="Wiese J."/>
            <person name="Imhoff J.F."/>
            <person name="Dorador C."/>
            <person name="Keller A."/>
            <person name="Hentschel U."/>
        </authorList>
    </citation>
    <scope>NUCLEOTIDE SEQUENCE [LARGE SCALE GENOMIC DNA]</scope>
    <source>
        <strain evidence="6 7">DB165</strain>
    </source>
</reference>
<dbReference type="InterPro" id="IPR009057">
    <property type="entry name" value="Homeodomain-like_sf"/>
</dbReference>
<comment type="caution">
    <text evidence="6">The sequence shown here is derived from an EMBL/GenBank/DDBJ whole genome shotgun (WGS) entry which is preliminary data.</text>
</comment>
<evidence type="ECO:0000256" key="4">
    <source>
        <dbReference type="PROSITE-ProRule" id="PRU00335"/>
    </source>
</evidence>